<dbReference type="PANTHER" id="PTHR10110:SF86">
    <property type="entry name" value="SODIUM_HYDROGEN EXCHANGER 7"/>
    <property type="match status" value="1"/>
</dbReference>
<keyword evidence="10" id="KW-0050">Antiport</keyword>
<dbReference type="InterPro" id="IPR004705">
    <property type="entry name" value="Cation/H_exchanger_CPA1_bac"/>
</dbReference>
<comment type="caution">
    <text evidence="10">Lacks conserved residue(s) required for the propagation of feature annotation.</text>
</comment>
<keyword evidence="5 10" id="KW-1133">Transmembrane helix</keyword>
<sequence length="534" mass="57770">MSATSALLPLVAGSAAVAGVARRYQLSAPLLLVVVGLGVSYIPGVPNYTIKPEVVLPLVLPPLLYTSALDSSLSSLKRNLRPVALLSVGYVLFSTVAVGLVMHAVVPGLPLPAAFVLGAVVAPPDAVAATAVARRVGLPRRIVTILQGESLANDATAITAYRVALAAAVGEGFSWGTAVGHFLLAALGGTAVGVVLMWPLGRLRTKLSDPLLLNTFSLLVPFVAYGAAEAFEASGVIAVVVVGLYLGHYAYQVDFALRLQEDAVWTMVSFVLESVVFALIGLQLPVVLRALGSNYSAAQLFGWAVLILAAVIGFRAVWVWPATYLPFLVSRRVRRREQMPDWTRPVIVGWAAMRGVVSMAVAFSIPETVHDGSPFPDRDLILYLTFVVVIGTLLIHGVTLPKLVRLLPLPQRDPQREILIEAQAQHDASDAAEKRLDELLEDPANQLPGPLEERLRRVMDRRRNGVWERLGAPVSDDTGESADAVYRRLGREAIDTERQTFVELRDSGRIDDELYRRLVHQLDLEEALVAHQDE</sequence>
<dbReference type="RefSeq" id="WP_380583301.1">
    <property type="nucleotide sequence ID" value="NZ_JBHSQJ010000054.1"/>
</dbReference>
<evidence type="ECO:0000256" key="3">
    <source>
        <dbReference type="ARBA" id="ARBA00022475"/>
    </source>
</evidence>
<comment type="subcellular location">
    <subcellularLocation>
        <location evidence="1 10">Cell membrane</location>
        <topology evidence="1 10">Multi-pass membrane protein</topology>
    </subcellularLocation>
</comment>
<dbReference type="Pfam" id="PF00999">
    <property type="entry name" value="Na_H_Exchanger"/>
    <property type="match status" value="1"/>
</dbReference>
<dbReference type="Gene3D" id="6.10.140.1330">
    <property type="match status" value="1"/>
</dbReference>
<keyword evidence="6 10" id="KW-0915">Sodium</keyword>
<keyword evidence="13" id="KW-1185">Reference proteome</keyword>
<feature type="transmembrane region" description="Helical" evidence="10">
    <location>
        <begin position="28"/>
        <end position="50"/>
    </location>
</feature>
<evidence type="ECO:0000313" key="12">
    <source>
        <dbReference type="EMBL" id="MFC5908309.1"/>
    </source>
</evidence>
<evidence type="ECO:0000256" key="5">
    <source>
        <dbReference type="ARBA" id="ARBA00022989"/>
    </source>
</evidence>
<keyword evidence="4 10" id="KW-0812">Transmembrane</keyword>
<feature type="transmembrane region" description="Helical" evidence="10">
    <location>
        <begin position="263"/>
        <end position="288"/>
    </location>
</feature>
<feature type="transmembrane region" description="Helical" evidence="10">
    <location>
        <begin position="300"/>
        <end position="325"/>
    </location>
</feature>
<dbReference type="PANTHER" id="PTHR10110">
    <property type="entry name" value="SODIUM/HYDROGEN EXCHANGER"/>
    <property type="match status" value="1"/>
</dbReference>
<dbReference type="Proteomes" id="UP001596174">
    <property type="component" value="Unassembled WGS sequence"/>
</dbReference>
<evidence type="ECO:0000259" key="11">
    <source>
        <dbReference type="Pfam" id="PF00999"/>
    </source>
</evidence>
<comment type="function">
    <text evidence="10">Na(+)/H(+) antiporter that extrudes sodium in exchange for external protons.</text>
</comment>
<evidence type="ECO:0000256" key="7">
    <source>
        <dbReference type="ARBA" id="ARBA00023065"/>
    </source>
</evidence>
<comment type="caution">
    <text evidence="12">The sequence shown here is derived from an EMBL/GenBank/DDBJ whole genome shotgun (WGS) entry which is preliminary data.</text>
</comment>
<keyword evidence="9 10" id="KW-0739">Sodium transport</keyword>
<evidence type="ECO:0000313" key="13">
    <source>
        <dbReference type="Proteomes" id="UP001596174"/>
    </source>
</evidence>
<keyword evidence="2 10" id="KW-0813">Transport</keyword>
<evidence type="ECO:0000256" key="4">
    <source>
        <dbReference type="ARBA" id="ARBA00022692"/>
    </source>
</evidence>
<keyword evidence="8 10" id="KW-0472">Membrane</keyword>
<evidence type="ECO:0000256" key="8">
    <source>
        <dbReference type="ARBA" id="ARBA00023136"/>
    </source>
</evidence>
<feature type="transmembrane region" description="Helical" evidence="10">
    <location>
        <begin position="211"/>
        <end position="228"/>
    </location>
</feature>
<gene>
    <name evidence="12" type="ORF">ACFP3V_13945</name>
</gene>
<protein>
    <submittedName>
        <fullName evidence="12">Na+/H+ antiporter</fullName>
    </submittedName>
</protein>
<dbReference type="EMBL" id="JBHSQJ010000054">
    <property type="protein sequence ID" value="MFC5908309.1"/>
    <property type="molecule type" value="Genomic_DNA"/>
</dbReference>
<keyword evidence="3 10" id="KW-1003">Cell membrane</keyword>
<accession>A0ABW1G0N2</accession>
<feature type="transmembrane region" description="Helical" evidence="10">
    <location>
        <begin position="234"/>
        <end position="251"/>
    </location>
</feature>
<feature type="transmembrane region" description="Helical" evidence="10">
    <location>
        <begin position="380"/>
        <end position="400"/>
    </location>
</feature>
<name>A0ABW1G0N2_9ACTN</name>
<evidence type="ECO:0000256" key="6">
    <source>
        <dbReference type="ARBA" id="ARBA00023053"/>
    </source>
</evidence>
<evidence type="ECO:0000256" key="9">
    <source>
        <dbReference type="ARBA" id="ARBA00023201"/>
    </source>
</evidence>
<dbReference type="NCBIfam" id="TIGR00831">
    <property type="entry name" value="a_cpa1"/>
    <property type="match status" value="1"/>
</dbReference>
<feature type="transmembrane region" description="Helical" evidence="10">
    <location>
        <begin position="346"/>
        <end position="365"/>
    </location>
</feature>
<reference evidence="13" key="1">
    <citation type="journal article" date="2019" name="Int. J. Syst. Evol. Microbiol.">
        <title>The Global Catalogue of Microorganisms (GCM) 10K type strain sequencing project: providing services to taxonomists for standard genome sequencing and annotation.</title>
        <authorList>
            <consortium name="The Broad Institute Genomics Platform"/>
            <consortium name="The Broad Institute Genome Sequencing Center for Infectious Disease"/>
            <person name="Wu L."/>
            <person name="Ma J."/>
        </authorList>
    </citation>
    <scope>NUCLEOTIDE SEQUENCE [LARGE SCALE GENOMIC DNA]</scope>
    <source>
        <strain evidence="13">JCM 4816</strain>
    </source>
</reference>
<evidence type="ECO:0000256" key="10">
    <source>
        <dbReference type="RuleBase" id="RU366002"/>
    </source>
</evidence>
<organism evidence="12 13">
    <name type="scientific">Streptacidiphilus monticola</name>
    <dbReference type="NCBI Taxonomy" id="2161674"/>
    <lineage>
        <taxon>Bacteria</taxon>
        <taxon>Bacillati</taxon>
        <taxon>Actinomycetota</taxon>
        <taxon>Actinomycetes</taxon>
        <taxon>Kitasatosporales</taxon>
        <taxon>Streptomycetaceae</taxon>
        <taxon>Streptacidiphilus</taxon>
    </lineage>
</organism>
<evidence type="ECO:0000256" key="2">
    <source>
        <dbReference type="ARBA" id="ARBA00022448"/>
    </source>
</evidence>
<dbReference type="InterPro" id="IPR006153">
    <property type="entry name" value="Cation/H_exchanger_TM"/>
</dbReference>
<proteinExistence type="inferred from homology"/>
<feature type="transmembrane region" description="Helical" evidence="10">
    <location>
        <begin position="83"/>
        <end position="106"/>
    </location>
</feature>
<dbReference type="InterPro" id="IPR018422">
    <property type="entry name" value="Cation/H_exchanger_CPA1"/>
</dbReference>
<keyword evidence="7 10" id="KW-0406">Ion transport</keyword>
<feature type="transmembrane region" description="Helical" evidence="10">
    <location>
        <begin position="178"/>
        <end position="199"/>
    </location>
</feature>
<comment type="similarity">
    <text evidence="10">Belongs to the monovalent cation:proton antiporter 1 (CPA1) transporter (TC 2.A.36) family.</text>
</comment>
<feature type="domain" description="Cation/H+ exchanger transmembrane" evidence="11">
    <location>
        <begin position="15"/>
        <end position="404"/>
    </location>
</feature>
<evidence type="ECO:0000256" key="1">
    <source>
        <dbReference type="ARBA" id="ARBA00004651"/>
    </source>
</evidence>